<dbReference type="AlphaFoldDB" id="A0A6J6VTL5"/>
<sequence length="99" mass="11032">MSAAPDTGDAQPHTGGCWCCGQPYPPDRMVHLGAHPEVTVCADCARFLDRRAALLGARATPVALIRRTTQTIRDQVLSRQIHERRVIGPFLRWLDKFLP</sequence>
<evidence type="ECO:0000313" key="1">
    <source>
        <dbReference type="EMBL" id="CAB4774746.1"/>
    </source>
</evidence>
<protein>
    <submittedName>
        <fullName evidence="1">Unannotated protein</fullName>
    </submittedName>
</protein>
<reference evidence="1" key="1">
    <citation type="submission" date="2020-05" db="EMBL/GenBank/DDBJ databases">
        <authorList>
            <person name="Chiriac C."/>
            <person name="Salcher M."/>
            <person name="Ghai R."/>
            <person name="Kavagutti S V."/>
        </authorList>
    </citation>
    <scope>NUCLEOTIDE SEQUENCE</scope>
</reference>
<accession>A0A6J6VTL5</accession>
<gene>
    <name evidence="1" type="ORF">UFOPK2761_03607</name>
</gene>
<dbReference type="EMBL" id="CAEZYQ010000060">
    <property type="protein sequence ID" value="CAB4774746.1"/>
    <property type="molecule type" value="Genomic_DNA"/>
</dbReference>
<proteinExistence type="predicted"/>
<name>A0A6J6VTL5_9ZZZZ</name>
<organism evidence="1">
    <name type="scientific">freshwater metagenome</name>
    <dbReference type="NCBI Taxonomy" id="449393"/>
    <lineage>
        <taxon>unclassified sequences</taxon>
        <taxon>metagenomes</taxon>
        <taxon>ecological metagenomes</taxon>
    </lineage>
</organism>